<keyword evidence="7 13" id="KW-0401">Integrin</keyword>
<dbReference type="InterPro" id="IPR013519">
    <property type="entry name" value="Int_alpha_beta-p"/>
</dbReference>
<dbReference type="InterPro" id="IPR002035">
    <property type="entry name" value="VWF_A"/>
</dbReference>
<feature type="repeat" description="FG-GAP" evidence="12">
    <location>
        <begin position="279"/>
        <end position="336"/>
    </location>
</feature>
<feature type="domain" description="VWFA" evidence="14">
    <location>
        <begin position="35"/>
        <end position="152"/>
    </location>
</feature>
<dbReference type="GO" id="GO:0009897">
    <property type="term" value="C:external side of plasma membrane"/>
    <property type="evidence" value="ECO:0007669"/>
    <property type="project" value="TreeGrafter"/>
</dbReference>
<keyword evidence="11" id="KW-0325">Glycoprotein</keyword>
<dbReference type="PANTHER" id="PTHR23220">
    <property type="entry name" value="INTEGRIN ALPHA"/>
    <property type="match status" value="1"/>
</dbReference>
<dbReference type="InterPro" id="IPR000413">
    <property type="entry name" value="Integrin_alpha"/>
</dbReference>
<keyword evidence="13" id="KW-0732">Signal</keyword>
<dbReference type="PANTHER" id="PTHR23220:SF118">
    <property type="entry name" value="INTEGRIN ALPHA-X"/>
    <property type="match status" value="1"/>
</dbReference>
<keyword evidence="6 13" id="KW-1133">Transmembrane helix</keyword>
<dbReference type="SUPFAM" id="SSF53300">
    <property type="entry name" value="vWA-like"/>
    <property type="match status" value="1"/>
</dbReference>
<dbReference type="PROSITE" id="PS51470">
    <property type="entry name" value="FG_GAP"/>
    <property type="match status" value="1"/>
</dbReference>
<dbReference type="GO" id="GO:0008305">
    <property type="term" value="C:integrin complex"/>
    <property type="evidence" value="ECO:0007669"/>
    <property type="project" value="InterPro"/>
</dbReference>
<proteinExistence type="inferred from homology"/>
<dbReference type="InterPro" id="IPR032695">
    <property type="entry name" value="Integrin_dom_sf"/>
</dbReference>
<name>A0AAY5EV16_ELEEL</name>
<evidence type="ECO:0000256" key="12">
    <source>
        <dbReference type="PROSITE-ProRule" id="PRU00803"/>
    </source>
</evidence>
<comment type="subcellular location">
    <subcellularLocation>
        <location evidence="1 13">Membrane</location>
        <topology evidence="1 13">Single-pass type I membrane protein</topology>
    </subcellularLocation>
</comment>
<sequence>MYLIIMIFFPFLHFAVAEFSTDCKISIPFNNFRDISEIDNIKQQHGMTYNGKAINKLVNELFTSSAGARPNANRVLLIITDGESNDGGNRLMVAIENAEKKKITRYAIRAFHSQSAQKELRIIASQPHNEHIFKVDNYDLLDKIRGTLEEQIIAIEGTQTSGDSSRMEFAQDGFNTAFNTNGNIIMSTVGAFQWKGGYEEYNSHRQTISFHTGSNHDSYSMAVGRMWYDTHPQIGAYYGAEVCVVDLNAHSYMDLLLVSAPLYMEDDQEGKIFVYSFSQQTLEGMMGQKGRFGSALASPGDLNEDYLVDVVVGAPLEDDGQGSIYIFNGRATDINPTYSQRISGSSVHAGLRLFGLSLSEFALDHSGDGLPDIAVGSKGTSVHCISYSPSKIPTKDTDCEKPLENILHLCFTMKDKHTYPDLSANIKYTIKLDGKRQNYQVFFSVKNLTVSDSMTVTLEEVCTEHSFFIEACNEDALNPLSNQLTFTFEGLPVGTVEGLRPILHPGIKTTSDHNLDFEINCGDDKICTDNLKMDFNFSGLSDIKVGIMQDMNVTVFVENRGENSYNSLITVSYPFGLSFRRFTTKQGRVECISLDSDDKGSLGSSMCHISKPIFRENGLAIFDITYSINRGDNFDKTIGNDKHSDYSELFKNRTIGVKYGIYISLIRYEKSSIHINFTAGKNNLEKPASQILKVQNDLRDLTLTILIKVPITLGDKDIWTTKDFSGWIEQTGLRSAVFELVSTATLEYDKNKYVYFSSDSLHTINTQVEVYEEKNIVKEIIGGTVAGLLILALITAGLYKFHLYIISDSCL</sequence>
<dbReference type="SUPFAM" id="SSF69179">
    <property type="entry name" value="Integrin domains"/>
    <property type="match status" value="2"/>
</dbReference>
<keyword evidence="10 13" id="KW-0675">Receptor</keyword>
<dbReference type="InterPro" id="IPR036465">
    <property type="entry name" value="vWFA_dom_sf"/>
</dbReference>
<dbReference type="Gene3D" id="3.40.50.410">
    <property type="entry name" value="von Willebrand factor, type A domain"/>
    <property type="match status" value="1"/>
</dbReference>
<evidence type="ECO:0000256" key="11">
    <source>
        <dbReference type="ARBA" id="ARBA00023180"/>
    </source>
</evidence>
<dbReference type="GO" id="GO:0007229">
    <property type="term" value="P:integrin-mediated signaling pathway"/>
    <property type="evidence" value="ECO:0007669"/>
    <property type="project" value="UniProtKB-KW"/>
</dbReference>
<accession>A0AAY5EV16</accession>
<organism evidence="15 16">
    <name type="scientific">Electrophorus electricus</name>
    <name type="common">Electric eel</name>
    <name type="synonym">Gymnotus electricus</name>
    <dbReference type="NCBI Taxonomy" id="8005"/>
    <lineage>
        <taxon>Eukaryota</taxon>
        <taxon>Metazoa</taxon>
        <taxon>Chordata</taxon>
        <taxon>Craniata</taxon>
        <taxon>Vertebrata</taxon>
        <taxon>Euteleostomi</taxon>
        <taxon>Actinopterygii</taxon>
        <taxon>Neopterygii</taxon>
        <taxon>Teleostei</taxon>
        <taxon>Ostariophysi</taxon>
        <taxon>Gymnotiformes</taxon>
        <taxon>Gymnotoidei</taxon>
        <taxon>Gymnotidae</taxon>
        <taxon>Electrophorus</taxon>
    </lineage>
</organism>
<evidence type="ECO:0000313" key="16">
    <source>
        <dbReference type="Proteomes" id="UP000314983"/>
    </source>
</evidence>
<dbReference type="Pfam" id="PF00092">
    <property type="entry name" value="VWA"/>
    <property type="match status" value="1"/>
</dbReference>
<keyword evidence="5 13" id="KW-0130">Cell adhesion</keyword>
<feature type="transmembrane region" description="Helical" evidence="13">
    <location>
        <begin position="780"/>
        <end position="799"/>
    </location>
</feature>
<keyword evidence="9" id="KW-1015">Disulfide bond</keyword>
<dbReference type="GeneTree" id="ENSGT00940000154838"/>
<dbReference type="SMART" id="SM00191">
    <property type="entry name" value="Int_alpha"/>
    <property type="match status" value="2"/>
</dbReference>
<dbReference type="PROSITE" id="PS50234">
    <property type="entry name" value="VWFA"/>
    <property type="match status" value="1"/>
</dbReference>
<evidence type="ECO:0000256" key="9">
    <source>
        <dbReference type="ARBA" id="ARBA00023157"/>
    </source>
</evidence>
<comment type="similarity">
    <text evidence="2 13">Belongs to the integrin alpha chain family.</text>
</comment>
<keyword evidence="8 13" id="KW-0472">Membrane</keyword>
<evidence type="ECO:0000256" key="7">
    <source>
        <dbReference type="ARBA" id="ARBA00023037"/>
    </source>
</evidence>
<evidence type="ECO:0000256" key="10">
    <source>
        <dbReference type="ARBA" id="ARBA00023170"/>
    </source>
</evidence>
<keyword evidence="4" id="KW-0677">Repeat</keyword>
<reference evidence="15 16" key="1">
    <citation type="submission" date="2020-05" db="EMBL/GenBank/DDBJ databases">
        <title>Electrophorus electricus (electric eel) genome, fEleEle1, primary haplotype.</title>
        <authorList>
            <person name="Myers G."/>
            <person name="Meyer A."/>
            <person name="Fedrigo O."/>
            <person name="Formenti G."/>
            <person name="Rhie A."/>
            <person name="Tracey A."/>
            <person name="Sims Y."/>
            <person name="Jarvis E.D."/>
        </authorList>
    </citation>
    <scope>NUCLEOTIDE SEQUENCE [LARGE SCALE GENOMIC DNA]</scope>
</reference>
<dbReference type="Pfam" id="PF20805">
    <property type="entry name" value="Integrin_A_Ig_2"/>
    <property type="match status" value="1"/>
</dbReference>
<reference evidence="15" key="3">
    <citation type="submission" date="2025-09" db="UniProtKB">
        <authorList>
            <consortium name="Ensembl"/>
        </authorList>
    </citation>
    <scope>IDENTIFICATION</scope>
</reference>
<evidence type="ECO:0000256" key="6">
    <source>
        <dbReference type="ARBA" id="ARBA00022989"/>
    </source>
</evidence>
<evidence type="ECO:0000313" key="15">
    <source>
        <dbReference type="Ensembl" id="ENSEEEP00000060589.1"/>
    </source>
</evidence>
<reference evidence="15" key="2">
    <citation type="submission" date="2025-08" db="UniProtKB">
        <authorList>
            <consortium name="Ensembl"/>
        </authorList>
    </citation>
    <scope>IDENTIFICATION</scope>
</reference>
<dbReference type="InterPro" id="IPR048285">
    <property type="entry name" value="Integrin_alpha_Ig-like_2"/>
</dbReference>
<evidence type="ECO:0000256" key="3">
    <source>
        <dbReference type="ARBA" id="ARBA00022692"/>
    </source>
</evidence>
<dbReference type="GO" id="GO:0005178">
    <property type="term" value="F:integrin binding"/>
    <property type="evidence" value="ECO:0007669"/>
    <property type="project" value="TreeGrafter"/>
</dbReference>
<evidence type="ECO:0000256" key="4">
    <source>
        <dbReference type="ARBA" id="ARBA00022737"/>
    </source>
</evidence>
<dbReference type="PRINTS" id="PR01185">
    <property type="entry name" value="INTEGRINA"/>
</dbReference>
<dbReference type="Gene3D" id="1.20.5.930">
    <property type="entry name" value="Bicelle-embedded integrin alpha(iib) transmembrane segment"/>
    <property type="match status" value="1"/>
</dbReference>
<dbReference type="SMART" id="SM00327">
    <property type="entry name" value="VWA"/>
    <property type="match status" value="1"/>
</dbReference>
<dbReference type="GO" id="GO:0033627">
    <property type="term" value="P:cell adhesion mediated by integrin"/>
    <property type="evidence" value="ECO:0007669"/>
    <property type="project" value="TreeGrafter"/>
</dbReference>
<dbReference type="Gene3D" id="2.60.40.1510">
    <property type="entry name" value="ntegrin, alpha v. Chain A, domain 3"/>
    <property type="match status" value="1"/>
</dbReference>
<keyword evidence="3 13" id="KW-0812">Transmembrane</keyword>
<protein>
    <recommendedName>
        <fullName evidence="14">VWFA domain-containing protein</fullName>
    </recommendedName>
</protein>
<dbReference type="SUPFAM" id="SSF69318">
    <property type="entry name" value="Integrin alpha N-terminal domain"/>
    <property type="match status" value="1"/>
</dbReference>
<feature type="signal peptide" evidence="13">
    <location>
        <begin position="1"/>
        <end position="17"/>
    </location>
</feature>
<evidence type="ECO:0000256" key="8">
    <source>
        <dbReference type="ARBA" id="ARBA00023136"/>
    </source>
</evidence>
<dbReference type="Ensembl" id="ENSEEET00000061053.1">
    <property type="protein sequence ID" value="ENSEEEP00000060589.1"/>
    <property type="gene ID" value="ENSEEEG00000025095.1"/>
</dbReference>
<dbReference type="AlphaFoldDB" id="A0AAY5EV16"/>
<dbReference type="GO" id="GO:0098609">
    <property type="term" value="P:cell-cell adhesion"/>
    <property type="evidence" value="ECO:0007669"/>
    <property type="project" value="TreeGrafter"/>
</dbReference>
<feature type="chain" id="PRO_5044045408" description="VWFA domain-containing protein" evidence="13">
    <location>
        <begin position="18"/>
        <end position="811"/>
    </location>
</feature>
<dbReference type="InterPro" id="IPR028994">
    <property type="entry name" value="Integrin_alpha_N"/>
</dbReference>
<evidence type="ECO:0000256" key="2">
    <source>
        <dbReference type="ARBA" id="ARBA00008054"/>
    </source>
</evidence>
<dbReference type="Gene3D" id="2.60.40.1530">
    <property type="entry name" value="ntegrin, alpha v. Chain A, domain 4"/>
    <property type="match status" value="2"/>
</dbReference>
<evidence type="ECO:0000259" key="14">
    <source>
        <dbReference type="PROSITE" id="PS50234"/>
    </source>
</evidence>
<dbReference type="Proteomes" id="UP000314983">
    <property type="component" value="Chromosome 14"/>
</dbReference>
<dbReference type="GO" id="GO:0007160">
    <property type="term" value="P:cell-matrix adhesion"/>
    <property type="evidence" value="ECO:0007669"/>
    <property type="project" value="TreeGrafter"/>
</dbReference>
<keyword evidence="16" id="KW-1185">Reference proteome</keyword>
<dbReference type="Gene3D" id="2.60.40.1460">
    <property type="entry name" value="Integrin domains. Chain A, domain 2"/>
    <property type="match status" value="1"/>
</dbReference>
<evidence type="ECO:0000256" key="13">
    <source>
        <dbReference type="RuleBase" id="RU003762"/>
    </source>
</evidence>
<evidence type="ECO:0000256" key="1">
    <source>
        <dbReference type="ARBA" id="ARBA00004479"/>
    </source>
</evidence>
<dbReference type="Gene3D" id="2.130.10.130">
    <property type="entry name" value="Integrin alpha, N-terminal"/>
    <property type="match status" value="1"/>
</dbReference>
<evidence type="ECO:0000256" key="5">
    <source>
        <dbReference type="ARBA" id="ARBA00022889"/>
    </source>
</evidence>